<keyword evidence="2" id="KW-0255">Endonuclease</keyword>
<keyword evidence="2" id="KW-0540">Nuclease</keyword>
<accession>A0AAW1IG50</accession>
<dbReference type="Proteomes" id="UP001458880">
    <property type="component" value="Unassembled WGS sequence"/>
</dbReference>
<keyword evidence="2" id="KW-0378">Hydrolase</keyword>
<dbReference type="InterPro" id="IPR050863">
    <property type="entry name" value="CenT-Element_Derived"/>
</dbReference>
<evidence type="ECO:0000313" key="3">
    <source>
        <dbReference type="Proteomes" id="UP001458880"/>
    </source>
</evidence>
<dbReference type="AlphaFoldDB" id="A0AAW1IG50"/>
<dbReference type="Pfam" id="PF03184">
    <property type="entry name" value="DDE_1"/>
    <property type="match status" value="1"/>
</dbReference>
<dbReference type="EMBL" id="JASPKY010000584">
    <property type="protein sequence ID" value="KAK9688613.1"/>
    <property type="molecule type" value="Genomic_DNA"/>
</dbReference>
<gene>
    <name evidence="2" type="ORF">QE152_g35180</name>
</gene>
<evidence type="ECO:0000313" key="2">
    <source>
        <dbReference type="EMBL" id="KAK9688613.1"/>
    </source>
</evidence>
<sequence length="269" mass="31288">MPPNTTSLIQPMDQGVIACFKKHYLKHTFKQMFDMLEENKQLTLRDFWRNYNIADALENINKGWQDVTLRDFWRNYNIADALENINKGWQDVTETTMNAVWKNLWPDCIRTDSVSLVEAANEDVAETIAVGRQLEAEGFSDLNLSDIEEYIESHDVELETNDLIELSVEYKDKEQDIEDALRDDVKESTSYLFTTPNIKEYIAMIQTAIDFITKIDPDIERSSFIRRGLQAQIAPYDLIIKERQQASKQQTKIFNAINILLCHCAHKQV</sequence>
<dbReference type="GO" id="GO:0003677">
    <property type="term" value="F:DNA binding"/>
    <property type="evidence" value="ECO:0007669"/>
    <property type="project" value="TreeGrafter"/>
</dbReference>
<name>A0AAW1IG50_POPJA</name>
<dbReference type="GO" id="GO:0005634">
    <property type="term" value="C:nucleus"/>
    <property type="evidence" value="ECO:0007669"/>
    <property type="project" value="TreeGrafter"/>
</dbReference>
<reference evidence="2 3" key="1">
    <citation type="journal article" date="2024" name="BMC Genomics">
        <title>De novo assembly and annotation of Popillia japonica's genome with initial clues to its potential as an invasive pest.</title>
        <authorList>
            <person name="Cucini C."/>
            <person name="Boschi S."/>
            <person name="Funari R."/>
            <person name="Cardaioli E."/>
            <person name="Iannotti N."/>
            <person name="Marturano G."/>
            <person name="Paoli F."/>
            <person name="Bruttini M."/>
            <person name="Carapelli A."/>
            <person name="Frati F."/>
            <person name="Nardi F."/>
        </authorList>
    </citation>
    <scope>NUCLEOTIDE SEQUENCE [LARGE SCALE GENOMIC DNA]</scope>
    <source>
        <strain evidence="2">DMR45628</strain>
    </source>
</reference>
<comment type="caution">
    <text evidence="2">The sequence shown here is derived from an EMBL/GenBank/DDBJ whole genome shotgun (WGS) entry which is preliminary data.</text>
</comment>
<dbReference type="GO" id="GO:0004519">
    <property type="term" value="F:endonuclease activity"/>
    <property type="evidence" value="ECO:0007669"/>
    <property type="project" value="UniProtKB-KW"/>
</dbReference>
<dbReference type="InterPro" id="IPR004875">
    <property type="entry name" value="DDE_SF_endonuclease_dom"/>
</dbReference>
<organism evidence="2 3">
    <name type="scientific">Popillia japonica</name>
    <name type="common">Japanese beetle</name>
    <dbReference type="NCBI Taxonomy" id="7064"/>
    <lineage>
        <taxon>Eukaryota</taxon>
        <taxon>Metazoa</taxon>
        <taxon>Ecdysozoa</taxon>
        <taxon>Arthropoda</taxon>
        <taxon>Hexapoda</taxon>
        <taxon>Insecta</taxon>
        <taxon>Pterygota</taxon>
        <taxon>Neoptera</taxon>
        <taxon>Endopterygota</taxon>
        <taxon>Coleoptera</taxon>
        <taxon>Polyphaga</taxon>
        <taxon>Scarabaeiformia</taxon>
        <taxon>Scarabaeidae</taxon>
        <taxon>Rutelinae</taxon>
        <taxon>Popillia</taxon>
    </lineage>
</organism>
<feature type="domain" description="DDE-1" evidence="1">
    <location>
        <begin position="1"/>
        <end position="75"/>
    </location>
</feature>
<evidence type="ECO:0000259" key="1">
    <source>
        <dbReference type="Pfam" id="PF03184"/>
    </source>
</evidence>
<proteinExistence type="predicted"/>
<dbReference type="PANTHER" id="PTHR19303">
    <property type="entry name" value="TRANSPOSON"/>
    <property type="match status" value="1"/>
</dbReference>
<keyword evidence="3" id="KW-1185">Reference proteome</keyword>
<protein>
    <submittedName>
        <fullName evidence="2">DDE superfamily endonuclease</fullName>
    </submittedName>
</protein>
<dbReference type="PANTHER" id="PTHR19303:SF27">
    <property type="entry name" value="HTH CENPB-TYPE DOMAIN-CONTAINING PROTEIN"/>
    <property type="match status" value="1"/>
</dbReference>